<protein>
    <submittedName>
        <fullName evidence="9">Lem3/Cdc50</fullName>
    </submittedName>
</protein>
<dbReference type="GO" id="GO:0005783">
    <property type="term" value="C:endoplasmic reticulum"/>
    <property type="evidence" value="ECO:0007669"/>
    <property type="project" value="TreeGrafter"/>
</dbReference>
<accession>A0AAQ3M9R1</accession>
<keyword evidence="3 8" id="KW-0812">Transmembrane</keyword>
<feature type="region of interest" description="Disordered" evidence="7">
    <location>
        <begin position="1"/>
        <end position="34"/>
    </location>
</feature>
<evidence type="ECO:0000256" key="7">
    <source>
        <dbReference type="SAM" id="MobiDB-lite"/>
    </source>
</evidence>
<dbReference type="EMBL" id="CP138584">
    <property type="protein sequence ID" value="WPH00947.1"/>
    <property type="molecule type" value="Genomic_DNA"/>
</dbReference>
<dbReference type="PANTHER" id="PTHR10926">
    <property type="entry name" value="CELL CYCLE CONTROL PROTEIN 50"/>
    <property type="match status" value="1"/>
</dbReference>
<reference evidence="9 10" key="1">
    <citation type="submission" date="2023-11" db="EMBL/GenBank/DDBJ databases">
        <title>An acidophilic fungus is an integral part of prey digestion in a carnivorous sundew plant.</title>
        <authorList>
            <person name="Tsai I.J."/>
        </authorList>
    </citation>
    <scope>NUCLEOTIDE SEQUENCE [LARGE SCALE GENOMIC DNA]</scope>
    <source>
        <strain evidence="9">169a</strain>
    </source>
</reference>
<dbReference type="GO" id="GO:0005794">
    <property type="term" value="C:Golgi apparatus"/>
    <property type="evidence" value="ECO:0007669"/>
    <property type="project" value="TreeGrafter"/>
</dbReference>
<proteinExistence type="inferred from homology"/>
<evidence type="ECO:0000256" key="4">
    <source>
        <dbReference type="ARBA" id="ARBA00022989"/>
    </source>
</evidence>
<evidence type="ECO:0000256" key="2">
    <source>
        <dbReference type="ARBA" id="ARBA00009457"/>
    </source>
</evidence>
<evidence type="ECO:0000256" key="8">
    <source>
        <dbReference type="SAM" id="Phobius"/>
    </source>
</evidence>
<keyword evidence="10" id="KW-1185">Reference proteome</keyword>
<feature type="transmembrane region" description="Helical" evidence="8">
    <location>
        <begin position="367"/>
        <end position="388"/>
    </location>
</feature>
<dbReference type="PIRSF" id="PIRSF015840">
    <property type="entry name" value="DUF284_TM_euk"/>
    <property type="match status" value="1"/>
</dbReference>
<evidence type="ECO:0000256" key="5">
    <source>
        <dbReference type="ARBA" id="ARBA00023136"/>
    </source>
</evidence>
<dbReference type="AlphaFoldDB" id="A0AAQ3M9R1"/>
<keyword evidence="4 8" id="KW-1133">Transmembrane helix</keyword>
<dbReference type="InterPro" id="IPR005045">
    <property type="entry name" value="CDC50/LEM3_fam"/>
</dbReference>
<dbReference type="Proteomes" id="UP001303373">
    <property type="component" value="Chromosome 5"/>
</dbReference>
<organism evidence="9 10">
    <name type="scientific">Acrodontium crateriforme</name>
    <dbReference type="NCBI Taxonomy" id="150365"/>
    <lineage>
        <taxon>Eukaryota</taxon>
        <taxon>Fungi</taxon>
        <taxon>Dikarya</taxon>
        <taxon>Ascomycota</taxon>
        <taxon>Pezizomycotina</taxon>
        <taxon>Dothideomycetes</taxon>
        <taxon>Dothideomycetidae</taxon>
        <taxon>Mycosphaerellales</taxon>
        <taxon>Teratosphaeriaceae</taxon>
        <taxon>Acrodontium</taxon>
    </lineage>
</organism>
<evidence type="ECO:0000256" key="1">
    <source>
        <dbReference type="ARBA" id="ARBA00004141"/>
    </source>
</evidence>
<feature type="transmembrane region" description="Helical" evidence="8">
    <location>
        <begin position="49"/>
        <end position="70"/>
    </location>
</feature>
<evidence type="ECO:0000256" key="6">
    <source>
        <dbReference type="PIRNR" id="PIRNR015840"/>
    </source>
</evidence>
<name>A0AAQ3M9R1_9PEZI</name>
<keyword evidence="5 6" id="KW-0472">Membrane</keyword>
<evidence type="ECO:0000313" key="10">
    <source>
        <dbReference type="Proteomes" id="UP001303373"/>
    </source>
</evidence>
<gene>
    <name evidence="9" type="ORF">R9X50_00378100</name>
</gene>
<evidence type="ECO:0000256" key="3">
    <source>
        <dbReference type="ARBA" id="ARBA00022692"/>
    </source>
</evidence>
<feature type="compositionally biased region" description="Polar residues" evidence="7">
    <location>
        <begin position="1"/>
        <end position="10"/>
    </location>
</feature>
<comment type="similarity">
    <text evidence="2 6">Belongs to the CDC50/LEM3 family.</text>
</comment>
<evidence type="ECO:0000313" key="9">
    <source>
        <dbReference type="EMBL" id="WPH00947.1"/>
    </source>
</evidence>
<comment type="subcellular location">
    <subcellularLocation>
        <location evidence="1">Membrane</location>
        <topology evidence="1">Multi-pass membrane protein</topology>
    </subcellularLocation>
</comment>
<dbReference type="PANTHER" id="PTHR10926:SF0">
    <property type="entry name" value="CDC50, ISOFORM A"/>
    <property type="match status" value="1"/>
</dbReference>
<sequence length="427" mass="48010">MSQTMEQTDAGSIRGNEDPDKKQKSRRPPNTAFRQQRLKAWQPILTPKTVLPLFFVVGIIFAPIGGLLLWTSAKVQEISIDYSTCQSDAPQCDGPDNFKQIPDSKWKTYFKNSTHGNEPTWCKDNTTVYFGPDNTRPWDTPICRVQFYIPDVLAPPVLLYYQLTNFYQNHRRYVKSFDQNQLDGKARTGSDINGSDCDPLKGELQADGKTWLPYYPCGLIANSLFNDTYSSPVLLGVGDSNKANETYTMTNSSIAWSTDADLYKPTEYKYGEAVPPPNWRAKYPAYNSSFPFPDLHTDEPFQVWMRTAGLPTFSKLALRNDDASMKIGRYEIDIQDYFPVTIYDGTKSILISTHTVMGGRNPFLGTAYVIVGGLCVLAGALFTVTQLIRPRGKKYRKLGDHSYLSWNNENPSTAITSGRAPRPGETA</sequence>
<dbReference type="GO" id="GO:0045332">
    <property type="term" value="P:phospholipid translocation"/>
    <property type="evidence" value="ECO:0007669"/>
    <property type="project" value="UniProtKB-UniRule"/>
</dbReference>
<dbReference type="GO" id="GO:0005886">
    <property type="term" value="C:plasma membrane"/>
    <property type="evidence" value="ECO:0007669"/>
    <property type="project" value="TreeGrafter"/>
</dbReference>
<dbReference type="Pfam" id="PF03381">
    <property type="entry name" value="CDC50"/>
    <property type="match status" value="1"/>
</dbReference>